<sequence>MNSVHQDFKTASDHILVGDAKTIMPRILHGLTSS</sequence>
<evidence type="ECO:0000313" key="1">
    <source>
        <dbReference type="EMBL" id="JAD58136.1"/>
    </source>
</evidence>
<dbReference type="EMBL" id="GBRH01239759">
    <property type="protein sequence ID" value="JAD58136.1"/>
    <property type="molecule type" value="Transcribed_RNA"/>
</dbReference>
<protein>
    <submittedName>
        <fullName evidence="1">Uncharacterized protein</fullName>
    </submittedName>
</protein>
<accession>A0A0A9B473</accession>
<name>A0A0A9B473_ARUDO</name>
<reference evidence="1" key="1">
    <citation type="submission" date="2014-09" db="EMBL/GenBank/DDBJ databases">
        <authorList>
            <person name="Magalhaes I.L.F."/>
            <person name="Oliveira U."/>
            <person name="Santos F.R."/>
            <person name="Vidigal T.H.D.A."/>
            <person name="Brescovit A.D."/>
            <person name="Santos A.J."/>
        </authorList>
    </citation>
    <scope>NUCLEOTIDE SEQUENCE</scope>
    <source>
        <tissue evidence="1">Shoot tissue taken approximately 20 cm above the soil surface</tissue>
    </source>
</reference>
<reference evidence="1" key="2">
    <citation type="journal article" date="2015" name="Data Brief">
        <title>Shoot transcriptome of the giant reed, Arundo donax.</title>
        <authorList>
            <person name="Barrero R.A."/>
            <person name="Guerrero F.D."/>
            <person name="Moolhuijzen P."/>
            <person name="Goolsby J.A."/>
            <person name="Tidwell J."/>
            <person name="Bellgard S.E."/>
            <person name="Bellgard M.I."/>
        </authorList>
    </citation>
    <scope>NUCLEOTIDE SEQUENCE</scope>
    <source>
        <tissue evidence="1">Shoot tissue taken approximately 20 cm above the soil surface</tissue>
    </source>
</reference>
<proteinExistence type="predicted"/>
<dbReference type="AlphaFoldDB" id="A0A0A9B473"/>
<organism evidence="1">
    <name type="scientific">Arundo donax</name>
    <name type="common">Giant reed</name>
    <name type="synonym">Donax arundinaceus</name>
    <dbReference type="NCBI Taxonomy" id="35708"/>
    <lineage>
        <taxon>Eukaryota</taxon>
        <taxon>Viridiplantae</taxon>
        <taxon>Streptophyta</taxon>
        <taxon>Embryophyta</taxon>
        <taxon>Tracheophyta</taxon>
        <taxon>Spermatophyta</taxon>
        <taxon>Magnoliopsida</taxon>
        <taxon>Liliopsida</taxon>
        <taxon>Poales</taxon>
        <taxon>Poaceae</taxon>
        <taxon>PACMAD clade</taxon>
        <taxon>Arundinoideae</taxon>
        <taxon>Arundineae</taxon>
        <taxon>Arundo</taxon>
    </lineage>
</organism>